<sequence>MTIKTSQREAALGALFTLLDGLPLQPNAIRRNSSLPERLSEHAMVFLRDGDMTQVDITLSPVTYLWEHAASIEIYVAHPEASARDARMDELLQALGTLVLADPTLSGQIDHTEVMPPKFEDVTPEGSVGIKACTLDVVMHYASSHPLA</sequence>
<evidence type="ECO:0000313" key="2">
    <source>
        <dbReference type="Proteomes" id="UP000251341"/>
    </source>
</evidence>
<dbReference type="AlphaFoldDB" id="A0A315EN11"/>
<protein>
    <recommendedName>
        <fullName evidence="3">Acyl-CoA transferase</fullName>
    </recommendedName>
</protein>
<dbReference type="RefSeq" id="WP_108401940.1">
    <property type="nucleotide sequence ID" value="NZ_NESP01000001.1"/>
</dbReference>
<gene>
    <name evidence="1" type="ORF">B9Z44_06005</name>
</gene>
<evidence type="ECO:0000313" key="1">
    <source>
        <dbReference type="EMBL" id="PUE59163.1"/>
    </source>
</evidence>
<organism evidence="1 2">
    <name type="scientific">Limnohabitans curvus</name>
    <dbReference type="NCBI Taxonomy" id="323423"/>
    <lineage>
        <taxon>Bacteria</taxon>
        <taxon>Pseudomonadati</taxon>
        <taxon>Pseudomonadota</taxon>
        <taxon>Betaproteobacteria</taxon>
        <taxon>Burkholderiales</taxon>
        <taxon>Comamonadaceae</taxon>
        <taxon>Limnohabitans</taxon>
    </lineage>
</organism>
<name>A0A315EN11_9BURK</name>
<reference evidence="1 2" key="1">
    <citation type="submission" date="2017-04" db="EMBL/GenBank/DDBJ databases">
        <title>Unexpected and diverse lifestyles within the genus Limnohabitans.</title>
        <authorList>
            <person name="Kasalicky V."/>
            <person name="Mehrshad M."/>
            <person name="Andrei S.-A."/>
            <person name="Salcher M."/>
            <person name="Kratochvilova H."/>
            <person name="Simek K."/>
            <person name="Ghai R."/>
        </authorList>
    </citation>
    <scope>NUCLEOTIDE SEQUENCE [LARGE SCALE GENOMIC DNA]</scope>
    <source>
        <strain evidence="1 2">MWH-C5</strain>
    </source>
</reference>
<comment type="caution">
    <text evidence="1">The sequence shown here is derived from an EMBL/GenBank/DDBJ whole genome shotgun (WGS) entry which is preliminary data.</text>
</comment>
<dbReference type="EMBL" id="NESP01000001">
    <property type="protein sequence ID" value="PUE59163.1"/>
    <property type="molecule type" value="Genomic_DNA"/>
</dbReference>
<proteinExistence type="predicted"/>
<keyword evidence="2" id="KW-1185">Reference proteome</keyword>
<dbReference type="Proteomes" id="UP000251341">
    <property type="component" value="Unassembled WGS sequence"/>
</dbReference>
<evidence type="ECO:0008006" key="3">
    <source>
        <dbReference type="Google" id="ProtNLM"/>
    </source>
</evidence>
<accession>A0A315EN11</accession>